<protein>
    <recommendedName>
        <fullName evidence="11">Glycosyltransferase-like protein LARGE2</fullName>
    </recommendedName>
</protein>
<keyword evidence="6" id="KW-0325">Glycoprotein</keyword>
<evidence type="ECO:0000313" key="10">
    <source>
        <dbReference type="Proteomes" id="UP000019335"/>
    </source>
</evidence>
<keyword evidence="4 8" id="KW-1133">Transmembrane helix</keyword>
<dbReference type="EMBL" id="AZIL01000469">
    <property type="protein sequence ID" value="EWM27394.1"/>
    <property type="molecule type" value="Genomic_DNA"/>
</dbReference>
<comment type="caution">
    <text evidence="9">The sequence shown here is derived from an EMBL/GenBank/DDBJ whole genome shotgun (WGS) entry which is preliminary data.</text>
</comment>
<dbReference type="PANTHER" id="PTHR12270">
    <property type="entry name" value="GLYCOSYLTRANSFERASE-RELATED"/>
    <property type="match status" value="1"/>
</dbReference>
<evidence type="ECO:0000256" key="8">
    <source>
        <dbReference type="SAM" id="Phobius"/>
    </source>
</evidence>
<evidence type="ECO:0000256" key="7">
    <source>
        <dbReference type="SAM" id="MobiDB-lite"/>
    </source>
</evidence>
<feature type="transmembrane region" description="Helical" evidence="8">
    <location>
        <begin position="24"/>
        <end position="47"/>
    </location>
</feature>
<keyword evidence="3" id="KW-0735">Signal-anchor</keyword>
<comment type="subcellular location">
    <subcellularLocation>
        <location evidence="1">Membrane</location>
        <topology evidence="1">Single-pass type II membrane protein</topology>
    </subcellularLocation>
</comment>
<evidence type="ECO:0000256" key="5">
    <source>
        <dbReference type="ARBA" id="ARBA00023136"/>
    </source>
</evidence>
<keyword evidence="10" id="KW-1185">Reference proteome</keyword>
<evidence type="ECO:0000256" key="6">
    <source>
        <dbReference type="ARBA" id="ARBA00023180"/>
    </source>
</evidence>
<dbReference type="GO" id="GO:0042285">
    <property type="term" value="F:xylosyltransferase activity"/>
    <property type="evidence" value="ECO:0007669"/>
    <property type="project" value="TreeGrafter"/>
</dbReference>
<name>W7U3U6_9STRA</name>
<dbReference type="GO" id="GO:0015020">
    <property type="term" value="F:glucuronosyltransferase activity"/>
    <property type="evidence" value="ECO:0007669"/>
    <property type="project" value="TreeGrafter"/>
</dbReference>
<dbReference type="Pfam" id="PF13896">
    <property type="entry name" value="Glyco_transf_49"/>
    <property type="match status" value="1"/>
</dbReference>
<evidence type="ECO:0000256" key="4">
    <source>
        <dbReference type="ARBA" id="ARBA00022989"/>
    </source>
</evidence>
<gene>
    <name evidence="9" type="ORF">Naga_100185g4</name>
</gene>
<dbReference type="PANTHER" id="PTHR12270:SF52">
    <property type="entry name" value="GLYCOSYLTRANSFERASE-LIKE PROTEIN GNT13-RELATED"/>
    <property type="match status" value="1"/>
</dbReference>
<dbReference type="GO" id="GO:0016020">
    <property type="term" value="C:membrane"/>
    <property type="evidence" value="ECO:0007669"/>
    <property type="project" value="UniProtKB-SubCell"/>
</dbReference>
<evidence type="ECO:0008006" key="11">
    <source>
        <dbReference type="Google" id="ProtNLM"/>
    </source>
</evidence>
<dbReference type="Proteomes" id="UP000019335">
    <property type="component" value="Chromosome 7"/>
</dbReference>
<dbReference type="GO" id="GO:0035269">
    <property type="term" value="P:protein O-linked glycosylation via mannose"/>
    <property type="evidence" value="ECO:0007669"/>
    <property type="project" value="TreeGrafter"/>
</dbReference>
<evidence type="ECO:0000256" key="3">
    <source>
        <dbReference type="ARBA" id="ARBA00022968"/>
    </source>
</evidence>
<dbReference type="AlphaFoldDB" id="W7U3U6"/>
<evidence type="ECO:0000256" key="1">
    <source>
        <dbReference type="ARBA" id="ARBA00004606"/>
    </source>
</evidence>
<evidence type="ECO:0000256" key="2">
    <source>
        <dbReference type="ARBA" id="ARBA00022692"/>
    </source>
</evidence>
<feature type="compositionally biased region" description="Low complexity" evidence="7">
    <location>
        <begin position="179"/>
        <end position="198"/>
    </location>
</feature>
<dbReference type="OrthoDB" id="205012at2759"/>
<organism evidence="9 10">
    <name type="scientific">Nannochloropsis gaditana</name>
    <dbReference type="NCBI Taxonomy" id="72520"/>
    <lineage>
        <taxon>Eukaryota</taxon>
        <taxon>Sar</taxon>
        <taxon>Stramenopiles</taxon>
        <taxon>Ochrophyta</taxon>
        <taxon>Eustigmatophyceae</taxon>
        <taxon>Eustigmatales</taxon>
        <taxon>Monodopsidaceae</taxon>
        <taxon>Nannochloropsis</taxon>
    </lineage>
</organism>
<evidence type="ECO:0000313" key="9">
    <source>
        <dbReference type="EMBL" id="EWM27394.1"/>
    </source>
</evidence>
<accession>W7U3U6</accession>
<reference evidence="9 10" key="1">
    <citation type="journal article" date="2014" name="Mol. Plant">
        <title>Chromosome Scale Genome Assembly and Transcriptome Profiling of Nannochloropsis gaditana in Nitrogen Depletion.</title>
        <authorList>
            <person name="Corteggiani Carpinelli E."/>
            <person name="Telatin A."/>
            <person name="Vitulo N."/>
            <person name="Forcato C."/>
            <person name="D'Angelo M."/>
            <person name="Schiavon R."/>
            <person name="Vezzi A."/>
            <person name="Giacometti G.M."/>
            <person name="Morosinotto T."/>
            <person name="Valle G."/>
        </authorList>
    </citation>
    <scope>NUCLEOTIDE SEQUENCE [LARGE SCALE GENOMIC DNA]</scope>
    <source>
        <strain evidence="9 10">B-31</strain>
    </source>
</reference>
<sequence length="582" mass="64983">MRPHSTHQYATRSALSTGNGRFTLILRSIVFLFFLSAYLLGNLWMTLPMVPREMGRETSADARPRYSVLRHGNHGSAAWSLRNRNMEETSAHVQSFEAASSDLKAPDGTENEALGRYIERSGNVVGIEAADTEMNALLAREKSGVIKIQDQDEEGENLEELEENAVEDFGPIEEDGERSLSSSSSSSTSAPTSTSPSSIWPPPSWAWPLDPDHEAYGRDMFKIRFPPSAAASNATCTGAGSLDEDLDFTLVSQSSPDRIWMLPHICERWEGPIIVAIFMHGFTAEHDAFMANLKCPQLQCLPVHPSVPASSSIPASVWAAPNLYPVNALRNLAISEVRTTHFLLTDMDLWPSRRLYPLLKHLSSKREIDSKGTRETFLDPLQALVVPAFSYLGQVTGGEKQEAREDKVGGMPDDQRGLVECLWKGNCLVFDAQYNVHGHGTTDTAYWVGRQENEEIKPIPCFLSNRYEPYVVLRRCPTTPPFAEAFTGYGKNKIQHIAHLRFRGFTFSVLPPEAFLVHYPHPKSRSKQSWLEGGKQEASRGWRGRMDDLYSRFLDWAFNERAARAGSITHLCQPPESTALKA</sequence>
<proteinExistence type="predicted"/>
<keyword evidence="2 8" id="KW-0812">Transmembrane</keyword>
<keyword evidence="5 8" id="KW-0472">Membrane</keyword>
<feature type="region of interest" description="Disordered" evidence="7">
    <location>
        <begin position="167"/>
        <end position="204"/>
    </location>
</feature>
<feature type="compositionally biased region" description="Acidic residues" evidence="7">
    <location>
        <begin position="167"/>
        <end position="176"/>
    </location>
</feature>
<dbReference type="InterPro" id="IPR051292">
    <property type="entry name" value="Xyl/GlcA_transferase"/>
</dbReference>